<name>A0A6C0L9H6_9ZZZZ</name>
<accession>A0A6C0L9H6</accession>
<sequence length="824" mass="96190">MASVSKKEKDLYKSLDKLYNKDKAGIYYWLDELKVYKSDDGKIPGLLNNSKIQILTATEEGTYNLILQWIKKNPDKFADYDFTGVPDSAFITSDELLDGLEAGAAGAASGPARSSKVALRFKTVQDVERWFKDPEIHPIKGTPMPAMSNEYYNIYEKAYKIMKNSGIIATLDNDYTVMRSLFPKNHLLFGDIDLVYYTCVKNYYPHLYKRIYQGKENILAICELLTEKLEDTVDTTTVLETEMELLRNRFNSTPIWDKHSRSNMLLIIDLIDDFRSDLANAFFEKNYMYRYEYPERVKAIQEDVDNIEGYWFLKFLETNKMANGETPIKYFINILKKPHPPNWISQALKLYNDYKALIKDIDDCFNPASGIVENVEDKKLIPINDPLDEYFEVYEKDLAEIRKPIYSKLIDLTTFKPKENLKYLNNAEYAAFKIKKDAYDELLEKYKEVRESYDTNKRGSSPKPPEKPTITLPWGAVHTIGRQIDPMHIKDEIVVKFREEYAKAQPIIDDYNRIKNMSYKELMYHVGDSPSSSKKRFIDSNELLAMTKEEITNNVLYDYSDLADKCSESIDILTNEELDDENYPLSKLQLMARLKVYTPDKKKYRTECIYAPKLYNYLIKCINAKEPFINPVTKAKYTPENIEELMKVMRIINPKIEVPVFIKHRNDTKLKVNYVTHEVNLRVLGADASFNGIPSLRFNEMYLSRMIAGVEKVVHVICYIPDDIEATGTFATGSADLNSYTMLVNIYKLFNEGRLLYNYLPPYNVPIEGTTNRYTYLKPQIHFNRIRGINNWLRKSNYDTTLLTKQEFINRFKHYAQEINNYIF</sequence>
<dbReference type="EMBL" id="MN740459">
    <property type="protein sequence ID" value="QHU27626.1"/>
    <property type="molecule type" value="Genomic_DNA"/>
</dbReference>
<proteinExistence type="predicted"/>
<reference evidence="1" key="1">
    <citation type="journal article" date="2020" name="Nature">
        <title>Giant virus diversity and host interactions through global metagenomics.</title>
        <authorList>
            <person name="Schulz F."/>
            <person name="Roux S."/>
            <person name="Paez-Espino D."/>
            <person name="Jungbluth S."/>
            <person name="Walsh D.A."/>
            <person name="Denef V.J."/>
            <person name="McMahon K.D."/>
            <person name="Konstantinidis K.T."/>
            <person name="Eloe-Fadrosh E.A."/>
            <person name="Kyrpides N.C."/>
            <person name="Woyke T."/>
        </authorList>
    </citation>
    <scope>NUCLEOTIDE SEQUENCE</scope>
    <source>
        <strain evidence="1">GVMAG-M-3300027769-26</strain>
    </source>
</reference>
<protein>
    <submittedName>
        <fullName evidence="1">Uncharacterized protein</fullName>
    </submittedName>
</protein>
<dbReference type="AlphaFoldDB" id="A0A6C0L9H6"/>
<organism evidence="1">
    <name type="scientific">viral metagenome</name>
    <dbReference type="NCBI Taxonomy" id="1070528"/>
    <lineage>
        <taxon>unclassified sequences</taxon>
        <taxon>metagenomes</taxon>
        <taxon>organismal metagenomes</taxon>
    </lineage>
</organism>
<evidence type="ECO:0000313" key="1">
    <source>
        <dbReference type="EMBL" id="QHU27626.1"/>
    </source>
</evidence>